<keyword evidence="4" id="KW-0378">Hydrolase</keyword>
<dbReference type="PROSITE" id="PS00631">
    <property type="entry name" value="CYTOSOL_AP"/>
    <property type="match status" value="1"/>
</dbReference>
<evidence type="ECO:0000259" key="5">
    <source>
        <dbReference type="PROSITE" id="PS00631"/>
    </source>
</evidence>
<dbReference type="GO" id="GO:0030145">
    <property type="term" value="F:manganese ion binding"/>
    <property type="evidence" value="ECO:0007669"/>
    <property type="project" value="InterPro"/>
</dbReference>
<dbReference type="GO" id="GO:0006508">
    <property type="term" value="P:proteolysis"/>
    <property type="evidence" value="ECO:0007669"/>
    <property type="project" value="UniProtKB-KW"/>
</dbReference>
<dbReference type="Pfam" id="PF00883">
    <property type="entry name" value="Peptidase_M17"/>
    <property type="match status" value="1"/>
</dbReference>
<dbReference type="PRINTS" id="PR00481">
    <property type="entry name" value="LAMNOPPTDASE"/>
</dbReference>
<comment type="similarity">
    <text evidence="1">Belongs to the peptidase M17 family.</text>
</comment>
<evidence type="ECO:0000256" key="2">
    <source>
        <dbReference type="ARBA" id="ARBA00022438"/>
    </source>
</evidence>
<dbReference type="OrthoDB" id="10041421at2759"/>
<reference evidence="6" key="1">
    <citation type="submission" date="2020-09" db="EMBL/GenBank/DDBJ databases">
        <authorList>
            <person name="Kikuchi T."/>
        </authorList>
    </citation>
    <scope>NUCLEOTIDE SEQUENCE</scope>
    <source>
        <strain evidence="6">SH1</strain>
    </source>
</reference>
<dbReference type="AlphaFoldDB" id="A0A811L4Y1"/>
<keyword evidence="3" id="KW-0645">Protease</keyword>
<organism evidence="6 7">
    <name type="scientific">Bursaphelenchus okinawaensis</name>
    <dbReference type="NCBI Taxonomy" id="465554"/>
    <lineage>
        <taxon>Eukaryota</taxon>
        <taxon>Metazoa</taxon>
        <taxon>Ecdysozoa</taxon>
        <taxon>Nematoda</taxon>
        <taxon>Chromadorea</taxon>
        <taxon>Rhabditida</taxon>
        <taxon>Tylenchina</taxon>
        <taxon>Tylenchomorpha</taxon>
        <taxon>Aphelenchoidea</taxon>
        <taxon>Aphelenchoididae</taxon>
        <taxon>Bursaphelenchus</taxon>
    </lineage>
</organism>
<dbReference type="InterPro" id="IPR011356">
    <property type="entry name" value="Leucine_aapep/pepB"/>
</dbReference>
<keyword evidence="2" id="KW-0031">Aminopeptidase</keyword>
<sequence length="518" mass="56024">MCSQSIVPLALAKTVEEDSGYDGLIVVSHSVEAASQSPQLKSLASFFHEHAALGVLGRGTPLINQDKQVPMDKVFYSAVSFGNHGFDDSRKYRQAGEQGITLALSCGVKRPLLAVVPNPEHPNALVIAALGLFHKLHVPLNIRQEVPQRAQKVESVGILSDDENLLGVLQGLVSSFTVCRDIGDSDPQRMAPGPATAYVTEHFKGSSIEVNVEEGVEVLKKEFPLLAAVSRGCNNIEPHKARLIRLTYENTEDSGKPFETLYLIGKGVTLDTGGVDLKVNGAMLGMSRDKYGSAVVAGFFDILDKLKPKGIRVVGFMAMVRNSIGSEAYTCDEIITSRSGKRILIGNTDAEGRLAMLDPLTHAVELATSSQSPHLYTLATLTGHEVLAHGFFPAVIDNVVAQAARHAQELQSIGDEWGQPVEISRLHVEDFDFNKSPVESADLRQANNRPSVQTLRGHQSPCAFLIQGSRLDEHGLEAAKPIKYSHIDIGSSMGEYPATTFPCPLLALSAKHVFPRLN</sequence>
<dbReference type="EMBL" id="CAJFCW020000005">
    <property type="protein sequence ID" value="CAG9119756.1"/>
    <property type="molecule type" value="Genomic_DNA"/>
</dbReference>
<name>A0A811L4Y1_9BILA</name>
<comment type="caution">
    <text evidence="6">The sequence shown here is derived from an EMBL/GenBank/DDBJ whole genome shotgun (WGS) entry which is preliminary data.</text>
</comment>
<dbReference type="Proteomes" id="UP000783686">
    <property type="component" value="Unassembled WGS sequence"/>
</dbReference>
<gene>
    <name evidence="6" type="ORF">BOKJ2_LOCUS10973</name>
</gene>
<dbReference type="Gene3D" id="3.40.630.10">
    <property type="entry name" value="Zn peptidases"/>
    <property type="match status" value="1"/>
</dbReference>
<dbReference type="SUPFAM" id="SSF53187">
    <property type="entry name" value="Zn-dependent exopeptidases"/>
    <property type="match status" value="1"/>
</dbReference>
<dbReference type="GO" id="GO:0005737">
    <property type="term" value="C:cytoplasm"/>
    <property type="evidence" value="ECO:0007669"/>
    <property type="project" value="InterPro"/>
</dbReference>
<feature type="domain" description="Cytosol aminopeptidase" evidence="5">
    <location>
        <begin position="347"/>
        <end position="354"/>
    </location>
</feature>
<dbReference type="PANTHER" id="PTHR11963">
    <property type="entry name" value="LEUCINE AMINOPEPTIDASE-RELATED"/>
    <property type="match status" value="1"/>
</dbReference>
<evidence type="ECO:0000313" key="6">
    <source>
        <dbReference type="EMBL" id="CAD5224226.1"/>
    </source>
</evidence>
<accession>A0A811L4Y1</accession>
<evidence type="ECO:0000313" key="7">
    <source>
        <dbReference type="Proteomes" id="UP000614601"/>
    </source>
</evidence>
<proteinExistence type="inferred from homology"/>
<protein>
    <recommendedName>
        <fullName evidence="5">Cytosol aminopeptidase domain-containing protein</fullName>
    </recommendedName>
</protein>
<dbReference type="PANTHER" id="PTHR11963:SF48">
    <property type="entry name" value="DIPEPTIDASE B, ISOFORM A"/>
    <property type="match status" value="1"/>
</dbReference>
<dbReference type="InterPro" id="IPR000819">
    <property type="entry name" value="Peptidase_M17_C"/>
</dbReference>
<evidence type="ECO:0000256" key="3">
    <source>
        <dbReference type="ARBA" id="ARBA00022670"/>
    </source>
</evidence>
<keyword evidence="7" id="KW-1185">Reference proteome</keyword>
<dbReference type="Proteomes" id="UP000614601">
    <property type="component" value="Unassembled WGS sequence"/>
</dbReference>
<dbReference type="GO" id="GO:0070006">
    <property type="term" value="F:metalloaminopeptidase activity"/>
    <property type="evidence" value="ECO:0007669"/>
    <property type="project" value="InterPro"/>
</dbReference>
<evidence type="ECO:0000256" key="1">
    <source>
        <dbReference type="ARBA" id="ARBA00009528"/>
    </source>
</evidence>
<evidence type="ECO:0000256" key="4">
    <source>
        <dbReference type="ARBA" id="ARBA00022801"/>
    </source>
</evidence>
<dbReference type="EMBL" id="CAJFDH010000005">
    <property type="protein sequence ID" value="CAD5224226.1"/>
    <property type="molecule type" value="Genomic_DNA"/>
</dbReference>